<evidence type="ECO:0000256" key="6">
    <source>
        <dbReference type="ARBA" id="ARBA00023186"/>
    </source>
</evidence>
<keyword evidence="6" id="KW-0143">Chaperone</keyword>
<accession>A0A670J8N8</accession>
<evidence type="ECO:0000256" key="8">
    <source>
        <dbReference type="SAM" id="MobiDB-lite"/>
    </source>
</evidence>
<evidence type="ECO:0000256" key="5">
    <source>
        <dbReference type="ARBA" id="ARBA00022840"/>
    </source>
</evidence>
<dbReference type="Gene3D" id="3.50.7.10">
    <property type="entry name" value="GroEL"/>
    <property type="match status" value="1"/>
</dbReference>
<comment type="subcellular location">
    <subcellularLocation>
        <location evidence="1">Cytoplasm</location>
    </subcellularLocation>
</comment>
<sequence>MLLMPVILLKEGTDTSQGIPQLVSNINACQVIAEAGQTSRPSGHGQTLVDTAKSRDVEATQLGADKIKKIAVKIKKTNREALQSLLKKCASTALSSKPISHQKEFFAKMVTDAIMMLDELLQIKVIGIKKVQGGLPSRRPSLMLGFEKYEPKRYESPKITLLNIELELKAEKDNAEVRVHTVQDYQAIVDAKWSILYDELDKLHKSGAKVILSKLPTGGVATQYFADRDMFCAGRVPEEDLKRTMMACGGSIQTSVNSLTDYFLGRCVLFEETDLHYNPAWSMEQFMAEMVRPLHNAIVTGRRAINNDSVVAGAGAIETEISKYLPDYSRTIHGNYQQLSQTSSPVHGKTQTRIPSPHPPTPLNNMPHKEAQVKSVICKNV</sequence>
<dbReference type="FunFam" id="3.50.7.10:FF:000006">
    <property type="entry name" value="T-complex protein 1 subunit eta"/>
    <property type="match status" value="1"/>
</dbReference>
<dbReference type="GeneTree" id="ENSGT00550000074832"/>
<dbReference type="InterPro" id="IPR002423">
    <property type="entry name" value="Cpn60/GroEL/TCP-1"/>
</dbReference>
<evidence type="ECO:0000256" key="4">
    <source>
        <dbReference type="ARBA" id="ARBA00022741"/>
    </source>
</evidence>
<proteinExistence type="inferred from homology"/>
<dbReference type="Gene3D" id="3.30.260.10">
    <property type="entry name" value="TCP-1-like chaperonin intermediate domain"/>
    <property type="match status" value="1"/>
</dbReference>
<dbReference type="SUPFAM" id="SSF54849">
    <property type="entry name" value="GroEL-intermediate domain like"/>
    <property type="match status" value="1"/>
</dbReference>
<dbReference type="Ensembl" id="ENSPMRT00000022109.1">
    <property type="protein sequence ID" value="ENSPMRP00000020823.1"/>
    <property type="gene ID" value="ENSPMRG00000013526.1"/>
</dbReference>
<dbReference type="Pfam" id="PF00118">
    <property type="entry name" value="Cpn60_TCP1"/>
    <property type="match status" value="1"/>
</dbReference>
<organism evidence="9 10">
    <name type="scientific">Podarcis muralis</name>
    <name type="common">Wall lizard</name>
    <name type="synonym">Lacerta muralis</name>
    <dbReference type="NCBI Taxonomy" id="64176"/>
    <lineage>
        <taxon>Eukaryota</taxon>
        <taxon>Metazoa</taxon>
        <taxon>Chordata</taxon>
        <taxon>Craniata</taxon>
        <taxon>Vertebrata</taxon>
        <taxon>Euteleostomi</taxon>
        <taxon>Lepidosauria</taxon>
        <taxon>Squamata</taxon>
        <taxon>Bifurcata</taxon>
        <taxon>Unidentata</taxon>
        <taxon>Episquamata</taxon>
        <taxon>Laterata</taxon>
        <taxon>Lacertibaenia</taxon>
        <taxon>Lacertidae</taxon>
        <taxon>Podarcis</taxon>
    </lineage>
</organism>
<name>A0A670J8N8_PODMU</name>
<keyword evidence="5" id="KW-0067">ATP-binding</keyword>
<keyword evidence="10" id="KW-1185">Reference proteome</keyword>
<evidence type="ECO:0000313" key="9">
    <source>
        <dbReference type="Ensembl" id="ENSPMRP00000020823.1"/>
    </source>
</evidence>
<evidence type="ECO:0000256" key="7">
    <source>
        <dbReference type="ARBA" id="ARBA00032221"/>
    </source>
</evidence>
<dbReference type="GO" id="GO:0140662">
    <property type="term" value="F:ATP-dependent protein folding chaperone"/>
    <property type="evidence" value="ECO:0007669"/>
    <property type="project" value="InterPro"/>
</dbReference>
<dbReference type="SUPFAM" id="SSF52029">
    <property type="entry name" value="GroEL apical domain-like"/>
    <property type="match status" value="1"/>
</dbReference>
<evidence type="ECO:0000256" key="1">
    <source>
        <dbReference type="ARBA" id="ARBA00004496"/>
    </source>
</evidence>
<evidence type="ECO:0000313" key="10">
    <source>
        <dbReference type="Proteomes" id="UP000472272"/>
    </source>
</evidence>
<feature type="compositionally biased region" description="Polar residues" evidence="8">
    <location>
        <begin position="339"/>
        <end position="354"/>
    </location>
</feature>
<keyword evidence="3" id="KW-0963">Cytoplasm</keyword>
<dbReference type="InterPro" id="IPR027410">
    <property type="entry name" value="TCP-1-like_intermed_sf"/>
</dbReference>
<evidence type="ECO:0000256" key="2">
    <source>
        <dbReference type="ARBA" id="ARBA00008020"/>
    </source>
</evidence>
<dbReference type="AlphaFoldDB" id="A0A670J8N8"/>
<dbReference type="SUPFAM" id="SSF48592">
    <property type="entry name" value="GroEL equatorial domain-like"/>
    <property type="match status" value="1"/>
</dbReference>
<dbReference type="Proteomes" id="UP000472272">
    <property type="component" value="Chromosome 13"/>
</dbReference>
<protein>
    <recommendedName>
        <fullName evidence="7">CCT-eta</fullName>
    </recommendedName>
</protein>
<dbReference type="GO" id="GO:0005737">
    <property type="term" value="C:cytoplasm"/>
    <property type="evidence" value="ECO:0007669"/>
    <property type="project" value="UniProtKB-SubCell"/>
</dbReference>
<dbReference type="GO" id="GO:0005524">
    <property type="term" value="F:ATP binding"/>
    <property type="evidence" value="ECO:0007669"/>
    <property type="project" value="UniProtKB-KW"/>
</dbReference>
<evidence type="ECO:0000256" key="3">
    <source>
        <dbReference type="ARBA" id="ARBA00022490"/>
    </source>
</evidence>
<keyword evidence="4" id="KW-0547">Nucleotide-binding</keyword>
<comment type="similarity">
    <text evidence="2">Belongs to the TCP-1 chaperonin family.</text>
</comment>
<dbReference type="PANTHER" id="PTHR11353">
    <property type="entry name" value="CHAPERONIN"/>
    <property type="match status" value="1"/>
</dbReference>
<feature type="region of interest" description="Disordered" evidence="8">
    <location>
        <begin position="339"/>
        <end position="372"/>
    </location>
</feature>
<reference evidence="9" key="3">
    <citation type="submission" date="2025-09" db="UniProtKB">
        <authorList>
            <consortium name="Ensembl"/>
        </authorList>
    </citation>
    <scope>IDENTIFICATION</scope>
</reference>
<dbReference type="InterPro" id="IPR027413">
    <property type="entry name" value="GROEL-like_equatorial_sf"/>
</dbReference>
<reference evidence="9 10" key="1">
    <citation type="journal article" date="2019" name="Proc. Natl. Acad. Sci. U.S.A.">
        <title>Regulatory changes in pterin and carotenoid genes underlie balanced color polymorphisms in the wall lizard.</title>
        <authorList>
            <person name="Andrade P."/>
            <person name="Pinho C."/>
            <person name="Perez I de Lanuza G."/>
            <person name="Afonso S."/>
            <person name="Brejcha J."/>
            <person name="Rubin C.J."/>
            <person name="Wallerman O."/>
            <person name="Pereira P."/>
            <person name="Sabatino S.J."/>
            <person name="Bellati A."/>
            <person name="Pellitteri-Rosa D."/>
            <person name="Bosakova Z."/>
            <person name="Bunikis I."/>
            <person name="Carretero M.A."/>
            <person name="Feiner N."/>
            <person name="Marsik P."/>
            <person name="Pauperio F."/>
            <person name="Salvi D."/>
            <person name="Soler L."/>
            <person name="While G.M."/>
            <person name="Uller T."/>
            <person name="Font E."/>
            <person name="Andersson L."/>
            <person name="Carneiro M."/>
        </authorList>
    </citation>
    <scope>NUCLEOTIDE SEQUENCE</scope>
</reference>
<dbReference type="InterPro" id="IPR027409">
    <property type="entry name" value="GroEL-like_apical_dom_sf"/>
</dbReference>
<reference evidence="9" key="2">
    <citation type="submission" date="2025-08" db="UniProtKB">
        <authorList>
            <consortium name="Ensembl"/>
        </authorList>
    </citation>
    <scope>IDENTIFICATION</scope>
</reference>
<dbReference type="InterPro" id="IPR017998">
    <property type="entry name" value="Chaperone_TCP-1"/>
</dbReference>